<comment type="caution">
    <text evidence="4">The sequence shown here is derived from an EMBL/GenBank/DDBJ whole genome shotgun (WGS) entry which is preliminary data.</text>
</comment>
<proteinExistence type="predicted"/>
<reference evidence="3 6" key="1">
    <citation type="submission" date="2013-05" db="EMBL/GenBank/DDBJ databases">
        <title>Genome Sequence of Streptomyces fradiae.</title>
        <authorList>
            <person name="Kirby R."/>
        </authorList>
    </citation>
    <scope>NUCLEOTIDE SEQUENCE [LARGE SCALE GENOMIC DNA]</scope>
    <source>
        <strain evidence="3 6">ATCC 10745</strain>
    </source>
</reference>
<accession>A0A1Y2NPX9</accession>
<gene>
    <name evidence="4" type="ORF">BG846_04845</name>
    <name evidence="3" type="ORF">K701_10925</name>
</gene>
<feature type="signal peptide" evidence="1">
    <location>
        <begin position="1"/>
        <end position="26"/>
    </location>
</feature>
<feature type="domain" description="Thioredoxin" evidence="2">
    <location>
        <begin position="16"/>
        <end position="152"/>
    </location>
</feature>
<evidence type="ECO:0000259" key="2">
    <source>
        <dbReference type="PROSITE" id="PS51352"/>
    </source>
</evidence>
<dbReference type="EMBL" id="MIFZ01000317">
    <property type="protein sequence ID" value="OSY49552.1"/>
    <property type="molecule type" value="Genomic_DNA"/>
</dbReference>
<evidence type="ECO:0000313" key="4">
    <source>
        <dbReference type="EMBL" id="OSY49552.1"/>
    </source>
</evidence>
<dbReference type="GeneID" id="91406330"/>
<protein>
    <submittedName>
        <fullName evidence="4">Thioredoxin C-1</fullName>
    </submittedName>
</protein>
<sequence length="152" mass="16436">MRQYRLAFAALAATMLLGGAAAPALASPPAASQATATTATTAADIPNVVDVTAANYQQVMQWSHTKPVVLDFTASWCYWCKKQDPYLRQYNTADNGAWVLAKVDVDRNPDLARRYGVRGIPALLNIQNGTEAGSRHVGFDGPASLRTWLNNL</sequence>
<feature type="chain" id="PRO_5010992804" evidence="1">
    <location>
        <begin position="27"/>
        <end position="152"/>
    </location>
</feature>
<evidence type="ECO:0000313" key="5">
    <source>
        <dbReference type="Proteomes" id="UP000194318"/>
    </source>
</evidence>
<dbReference type="Proteomes" id="UP000194318">
    <property type="component" value="Unassembled WGS sequence"/>
</dbReference>
<evidence type="ECO:0000313" key="3">
    <source>
        <dbReference type="EMBL" id="KAF0649899.1"/>
    </source>
</evidence>
<keyword evidence="6" id="KW-1185">Reference proteome</keyword>
<dbReference type="RefSeq" id="WP_051839018.1">
    <property type="nucleotide sequence ID" value="NZ_ASYR01000011.1"/>
</dbReference>
<dbReference type="PANTHER" id="PTHR43601">
    <property type="entry name" value="THIOREDOXIN, MITOCHONDRIAL"/>
    <property type="match status" value="1"/>
</dbReference>
<reference evidence="4 5" key="2">
    <citation type="submission" date="2016-09" db="EMBL/GenBank/DDBJ databases">
        <title>Streptomyces fradiae DSM40063, a candidate organism with high potential of specific P450 cytochromes.</title>
        <authorList>
            <person name="Grumaz C."/>
            <person name="Vainshtein Y."/>
            <person name="Kirstahler P."/>
            <person name="Sohn K."/>
        </authorList>
    </citation>
    <scope>NUCLEOTIDE SEQUENCE [LARGE SCALE GENOMIC DNA]</scope>
    <source>
        <strain evidence="4 5">DSM 40063</strain>
    </source>
</reference>
<dbReference type="EMBL" id="ASYR01000011">
    <property type="protein sequence ID" value="KAF0649899.1"/>
    <property type="molecule type" value="Genomic_DNA"/>
</dbReference>
<dbReference type="PROSITE" id="PS51352">
    <property type="entry name" value="THIOREDOXIN_2"/>
    <property type="match status" value="1"/>
</dbReference>
<evidence type="ECO:0000313" key="6">
    <source>
        <dbReference type="Proteomes" id="UP000731519"/>
    </source>
</evidence>
<dbReference type="GO" id="GO:0045454">
    <property type="term" value="P:cell redox homeostasis"/>
    <property type="evidence" value="ECO:0007669"/>
    <property type="project" value="TreeGrafter"/>
</dbReference>
<dbReference type="AlphaFoldDB" id="A0A1Y2NPX9"/>
<evidence type="ECO:0000256" key="1">
    <source>
        <dbReference type="SAM" id="SignalP"/>
    </source>
</evidence>
<dbReference type="Gene3D" id="3.40.30.10">
    <property type="entry name" value="Glutaredoxin"/>
    <property type="match status" value="1"/>
</dbReference>
<keyword evidence="1" id="KW-0732">Signal</keyword>
<dbReference type="SUPFAM" id="SSF52833">
    <property type="entry name" value="Thioredoxin-like"/>
    <property type="match status" value="1"/>
</dbReference>
<dbReference type="InterPro" id="IPR036249">
    <property type="entry name" value="Thioredoxin-like_sf"/>
</dbReference>
<dbReference type="CDD" id="cd02947">
    <property type="entry name" value="TRX_family"/>
    <property type="match status" value="1"/>
</dbReference>
<dbReference type="Proteomes" id="UP000731519">
    <property type="component" value="Unassembled WGS sequence"/>
</dbReference>
<dbReference type="Pfam" id="PF00085">
    <property type="entry name" value="Thioredoxin"/>
    <property type="match status" value="1"/>
</dbReference>
<dbReference type="InterPro" id="IPR013766">
    <property type="entry name" value="Thioredoxin_domain"/>
</dbReference>
<organism evidence="4 5">
    <name type="scientific">Streptomyces fradiae ATCC 10745 = DSM 40063</name>
    <dbReference type="NCBI Taxonomy" id="1319510"/>
    <lineage>
        <taxon>Bacteria</taxon>
        <taxon>Bacillati</taxon>
        <taxon>Actinomycetota</taxon>
        <taxon>Actinomycetes</taxon>
        <taxon>Kitasatosporales</taxon>
        <taxon>Streptomycetaceae</taxon>
        <taxon>Streptomyces</taxon>
    </lineage>
</organism>
<name>A0A1Y2NPX9_STRFR</name>
<dbReference type="PANTHER" id="PTHR43601:SF3">
    <property type="entry name" value="THIOREDOXIN, MITOCHONDRIAL"/>
    <property type="match status" value="1"/>
</dbReference>